<dbReference type="AlphaFoldDB" id="A0A0T7APA8"/>
<sequence>MRIRNIFMAALVLFATSATAQNEMADMPKAPVDEAVKVGHLDNGLTYYIRKNNYPEGKVNFYIAHKVGAVQERDDQDGLAHLLEHMAFNGSKNFPDDSVVKFMDKTGGGWNAYTTADHTVYFLTGIAANRTAQVDSCLLVLSDWSQGLTLTADQIETERDVVHNEYRGHNAIQRLLRAANADLFPNSIYGRRTVIGSMDVIDKCNPETLRAYYRKWYFPGNQAIVVVGDIDPAKIEASIKRLFSGLKPAKEATKATPVMVDDNEKTLYAFGSHQEVSQELFQLYRKTDYIAPEEKVALPYLYLSPMYSLVNLMFNNRMQKIAQAPESNITFAQASMEGYAGHTLTRDAETVIAVPKPGKEKEAMAQIIREMNRIGQFGFTESEFKHAKEAYKASLDNLYNNRATITNDAYAQKLIKNFLEGEPYSTIEQTYEMYSQILPMLPLASINELAKSIINTDEKNFAISVILQEKDGKTGFTKAELPAIVNAARAEKVEAYVDNTKEEPMMLKEPKAGKIVSEKPLKQFGAKELILSNGAKVILKKTDLKANEILMMATAAGGKSIGKKENLAMRRLWDDAAGIHGLGTKGINDLANMAQTKMTSVEAGISNDLHYLSGSTVNENIETLMQMINLNFTDVKKDEAYYKLIMQYMKGQFESKATKPEVVMQDSVAYYNHNKQLDALSPDVKDFDNLDYDRALELYRQLFNNAGEFTFTFVGSFDEATIRPLIEKYIASLPSSKKKAELVDMRNYTKGKVQKSFSFKMSNPQSKIIDTYRSEKVPYTLDNLLNSKALSQYLWNKMFEIIREKESAVYTPMPRVSLENDLTGSYITIGCELATNPEKTVIAEKLAKEIIFDAQTKVTDDDVARAKEAIYKNHTDAVKLNSYWLDVLSDYATYGIDKANGFDAVMKAMSPKTLGNIAKTVLKSGNHVQVIMNAEKLEK</sequence>
<evidence type="ECO:0000256" key="1">
    <source>
        <dbReference type="ARBA" id="ARBA00001947"/>
    </source>
</evidence>
<name>A0A0T7APA8_PREIN</name>
<evidence type="ECO:0000256" key="5">
    <source>
        <dbReference type="ARBA" id="ARBA00022801"/>
    </source>
</evidence>
<dbReference type="Proteomes" id="UP000217431">
    <property type="component" value="Chromosome II"/>
</dbReference>
<dbReference type="Pfam" id="PF05193">
    <property type="entry name" value="Peptidase_M16_C"/>
    <property type="match status" value="2"/>
</dbReference>
<proteinExistence type="inferred from homology"/>
<keyword evidence="3 12" id="KW-0645">Protease</keyword>
<dbReference type="RefSeq" id="WP_096408889.1">
    <property type="nucleotide sequence ID" value="NZ_AP014598.1"/>
</dbReference>
<feature type="signal peptide" evidence="9">
    <location>
        <begin position="1"/>
        <end position="20"/>
    </location>
</feature>
<evidence type="ECO:0000256" key="2">
    <source>
        <dbReference type="ARBA" id="ARBA00007261"/>
    </source>
</evidence>
<keyword evidence="5" id="KW-0378">Hydrolase</keyword>
<evidence type="ECO:0000256" key="3">
    <source>
        <dbReference type="ARBA" id="ARBA00022670"/>
    </source>
</evidence>
<dbReference type="InterPro" id="IPR050626">
    <property type="entry name" value="Peptidase_M16"/>
</dbReference>
<evidence type="ECO:0000259" key="11">
    <source>
        <dbReference type="Pfam" id="PF05193"/>
    </source>
</evidence>
<keyword evidence="7" id="KW-0482">Metalloprotease</keyword>
<accession>A0A0T7APA8</accession>
<dbReference type="PANTHER" id="PTHR43690:SF17">
    <property type="entry name" value="PROTEIN YHJJ"/>
    <property type="match status" value="1"/>
</dbReference>
<dbReference type="Gene3D" id="3.30.830.10">
    <property type="entry name" value="Metalloenzyme, LuxS/M16 peptidase-like"/>
    <property type="match status" value="4"/>
</dbReference>
<comment type="similarity">
    <text evidence="2 8">Belongs to the peptidase M16 family.</text>
</comment>
<dbReference type="SUPFAM" id="SSF63411">
    <property type="entry name" value="LuxS/MPP-like metallohydrolase"/>
    <property type="match status" value="4"/>
</dbReference>
<evidence type="ECO:0000259" key="10">
    <source>
        <dbReference type="Pfam" id="PF00675"/>
    </source>
</evidence>
<dbReference type="PANTHER" id="PTHR43690">
    <property type="entry name" value="NARDILYSIN"/>
    <property type="match status" value="1"/>
</dbReference>
<evidence type="ECO:0000256" key="7">
    <source>
        <dbReference type="ARBA" id="ARBA00023049"/>
    </source>
</evidence>
<feature type="domain" description="Peptidase M16 N-terminal" evidence="10">
    <location>
        <begin position="53"/>
        <end position="173"/>
    </location>
</feature>
<feature type="chain" id="PRO_5006677946" evidence="9">
    <location>
        <begin position="21"/>
        <end position="939"/>
    </location>
</feature>
<dbReference type="EMBL" id="AP014598">
    <property type="protein sequence ID" value="BAU18908.1"/>
    <property type="molecule type" value="Genomic_DNA"/>
</dbReference>
<evidence type="ECO:0000256" key="8">
    <source>
        <dbReference type="RuleBase" id="RU004447"/>
    </source>
</evidence>
<evidence type="ECO:0000256" key="9">
    <source>
        <dbReference type="SAM" id="SignalP"/>
    </source>
</evidence>
<organism evidence="12 13">
    <name type="scientific">Prevotella intermedia</name>
    <dbReference type="NCBI Taxonomy" id="28131"/>
    <lineage>
        <taxon>Bacteria</taxon>
        <taxon>Pseudomonadati</taxon>
        <taxon>Bacteroidota</taxon>
        <taxon>Bacteroidia</taxon>
        <taxon>Bacteroidales</taxon>
        <taxon>Prevotellaceae</taxon>
        <taxon>Prevotella</taxon>
    </lineage>
</organism>
<dbReference type="PROSITE" id="PS00143">
    <property type="entry name" value="INSULINASE"/>
    <property type="match status" value="1"/>
</dbReference>
<dbReference type="GO" id="GO:0006508">
    <property type="term" value="P:proteolysis"/>
    <property type="evidence" value="ECO:0007669"/>
    <property type="project" value="UniProtKB-KW"/>
</dbReference>
<dbReference type="InterPro" id="IPR011765">
    <property type="entry name" value="Pept_M16_N"/>
</dbReference>
<dbReference type="InterPro" id="IPR007863">
    <property type="entry name" value="Peptidase_M16_C"/>
</dbReference>
<dbReference type="InterPro" id="IPR011249">
    <property type="entry name" value="Metalloenz_LuxS/M16"/>
</dbReference>
<keyword evidence="4" id="KW-0479">Metal-binding</keyword>
<feature type="domain" description="Peptidase M16 C-terminal" evidence="11">
    <location>
        <begin position="204"/>
        <end position="390"/>
    </location>
</feature>
<evidence type="ECO:0000256" key="4">
    <source>
        <dbReference type="ARBA" id="ARBA00022723"/>
    </source>
</evidence>
<dbReference type="Pfam" id="PF00675">
    <property type="entry name" value="Peptidase_M16"/>
    <property type="match status" value="1"/>
</dbReference>
<protein>
    <submittedName>
        <fullName evidence="12">Peptidase M16 family/putative zinc protease</fullName>
    </submittedName>
</protein>
<gene>
    <name evidence="12" type="ORF">PIOMA14_II_0403</name>
</gene>
<evidence type="ECO:0000313" key="12">
    <source>
        <dbReference type="EMBL" id="BAU18908.1"/>
    </source>
</evidence>
<evidence type="ECO:0000256" key="6">
    <source>
        <dbReference type="ARBA" id="ARBA00022833"/>
    </source>
</evidence>
<dbReference type="InterPro" id="IPR001431">
    <property type="entry name" value="Pept_M16_Zn_BS"/>
</dbReference>
<feature type="domain" description="Peptidase M16 C-terminal" evidence="11">
    <location>
        <begin position="690"/>
        <end position="869"/>
    </location>
</feature>
<dbReference type="STRING" id="28131.BWX40_10225"/>
<keyword evidence="6" id="KW-0862">Zinc</keyword>
<evidence type="ECO:0000313" key="13">
    <source>
        <dbReference type="Proteomes" id="UP000217431"/>
    </source>
</evidence>
<keyword evidence="9" id="KW-0732">Signal</keyword>
<dbReference type="GO" id="GO:0004222">
    <property type="term" value="F:metalloendopeptidase activity"/>
    <property type="evidence" value="ECO:0007669"/>
    <property type="project" value="InterPro"/>
</dbReference>
<comment type="cofactor">
    <cofactor evidence="1">
        <name>Zn(2+)</name>
        <dbReference type="ChEBI" id="CHEBI:29105"/>
    </cofactor>
</comment>
<reference evidence="12 13" key="1">
    <citation type="journal article" date="2016" name="DNA Res.">
        <title>The complete genome sequencing of Prevotella intermedia strain OMA14 and a subsequent fine-scale, intra-species genomic comparison reveal an unusual amplification of conjugative and mobile transposons and identify a novel Prevotella-lineage-specific repeat.</title>
        <authorList>
            <person name="Naito M."/>
            <person name="Ogura Y."/>
            <person name="Itoh T."/>
            <person name="Shoji M."/>
            <person name="Okamoto M."/>
            <person name="Hayashi T."/>
            <person name="Nakayama K."/>
        </authorList>
    </citation>
    <scope>NUCLEOTIDE SEQUENCE [LARGE SCALE GENOMIC DNA]</scope>
    <source>
        <strain evidence="12 13">OMA14</strain>
    </source>
</reference>
<dbReference type="GO" id="GO:0046872">
    <property type="term" value="F:metal ion binding"/>
    <property type="evidence" value="ECO:0007669"/>
    <property type="project" value="UniProtKB-KW"/>
</dbReference>